<reference evidence="14 15" key="1">
    <citation type="submission" date="2024-01" db="EMBL/GenBank/DDBJ databases">
        <title>Complete genome of Cladobotryum mycophilum ATHUM6906.</title>
        <authorList>
            <person name="Christinaki A.C."/>
            <person name="Myridakis A.I."/>
            <person name="Kouvelis V.N."/>
        </authorList>
    </citation>
    <scope>NUCLEOTIDE SEQUENCE [LARGE SCALE GENOMIC DNA]</scope>
    <source>
        <strain evidence="14 15">ATHUM6906</strain>
    </source>
</reference>
<evidence type="ECO:0000259" key="13">
    <source>
        <dbReference type="Pfam" id="PF08245"/>
    </source>
</evidence>
<name>A0ABR0T2I3_9HYPO</name>
<dbReference type="InterPro" id="IPR036615">
    <property type="entry name" value="Mur_ligase_C_dom_sf"/>
</dbReference>
<evidence type="ECO:0000256" key="5">
    <source>
        <dbReference type="ARBA" id="ARBA00022598"/>
    </source>
</evidence>
<keyword evidence="4" id="KW-0554">One-carbon metabolism</keyword>
<dbReference type="EMBL" id="JAVFKD010000001">
    <property type="protein sequence ID" value="KAK5998449.1"/>
    <property type="molecule type" value="Genomic_DNA"/>
</dbReference>
<evidence type="ECO:0000313" key="14">
    <source>
        <dbReference type="EMBL" id="KAK5998449.1"/>
    </source>
</evidence>
<dbReference type="Pfam" id="PF08245">
    <property type="entry name" value="Mur_ligase_M"/>
    <property type="match status" value="1"/>
</dbReference>
<comment type="caution">
    <text evidence="14">The sequence shown here is derived from an EMBL/GenBank/DDBJ whole genome shotgun (WGS) entry which is preliminary data.</text>
</comment>
<evidence type="ECO:0000256" key="8">
    <source>
        <dbReference type="ARBA" id="ARBA00022840"/>
    </source>
</evidence>
<gene>
    <name evidence="14" type="ORF">PT974_00828</name>
</gene>
<keyword evidence="15" id="KW-1185">Reference proteome</keyword>
<keyword evidence="5" id="KW-0436">Ligase</keyword>
<dbReference type="PANTHER" id="PTHR11136">
    <property type="entry name" value="FOLYLPOLYGLUTAMATE SYNTHASE-RELATED"/>
    <property type="match status" value="1"/>
</dbReference>
<dbReference type="InterPro" id="IPR036565">
    <property type="entry name" value="Mur-like_cat_sf"/>
</dbReference>
<keyword evidence="7" id="KW-0547">Nucleotide-binding</keyword>
<evidence type="ECO:0000256" key="11">
    <source>
        <dbReference type="ARBA" id="ARBA00030876"/>
    </source>
</evidence>
<evidence type="ECO:0000256" key="4">
    <source>
        <dbReference type="ARBA" id="ARBA00022563"/>
    </source>
</evidence>
<evidence type="ECO:0000256" key="7">
    <source>
        <dbReference type="ARBA" id="ARBA00022741"/>
    </source>
</evidence>
<dbReference type="InterPro" id="IPR013221">
    <property type="entry name" value="Mur_ligase_cen"/>
</dbReference>
<evidence type="ECO:0000256" key="3">
    <source>
        <dbReference type="ARBA" id="ARBA00013025"/>
    </source>
</evidence>
<dbReference type="PANTHER" id="PTHR11136:SF5">
    <property type="entry name" value="FOLYLPOLYGLUTAMATE SYNTHASE, MITOCHONDRIAL"/>
    <property type="match status" value="1"/>
</dbReference>
<dbReference type="NCBIfam" id="TIGR01499">
    <property type="entry name" value="folC"/>
    <property type="match status" value="1"/>
</dbReference>
<comment type="catalytic activity">
    <reaction evidence="12">
        <text>(6S)-5,6,7,8-tetrahydrofolyl-(gamma-L-Glu)(n) + L-glutamate + ATP = (6S)-5,6,7,8-tetrahydrofolyl-(gamma-L-Glu)(n+1) + ADP + phosphate + H(+)</text>
        <dbReference type="Rhea" id="RHEA:10580"/>
        <dbReference type="Rhea" id="RHEA-COMP:14738"/>
        <dbReference type="Rhea" id="RHEA-COMP:14740"/>
        <dbReference type="ChEBI" id="CHEBI:15378"/>
        <dbReference type="ChEBI" id="CHEBI:29985"/>
        <dbReference type="ChEBI" id="CHEBI:30616"/>
        <dbReference type="ChEBI" id="CHEBI:43474"/>
        <dbReference type="ChEBI" id="CHEBI:141005"/>
        <dbReference type="ChEBI" id="CHEBI:456216"/>
        <dbReference type="EC" id="6.3.2.17"/>
    </reaction>
</comment>
<dbReference type="Proteomes" id="UP001338125">
    <property type="component" value="Unassembled WGS sequence"/>
</dbReference>
<feature type="domain" description="Mur ligase central" evidence="13">
    <location>
        <begin position="21"/>
        <end position="196"/>
    </location>
</feature>
<evidence type="ECO:0000256" key="6">
    <source>
        <dbReference type="ARBA" id="ARBA00022723"/>
    </source>
</evidence>
<keyword evidence="8" id="KW-0067">ATP-binding</keyword>
<evidence type="ECO:0000256" key="1">
    <source>
        <dbReference type="ARBA" id="ARBA00005150"/>
    </source>
</evidence>
<comment type="similarity">
    <text evidence="2">Belongs to the folylpolyglutamate synthase family.</text>
</comment>
<organism evidence="14 15">
    <name type="scientific">Cladobotryum mycophilum</name>
    <dbReference type="NCBI Taxonomy" id="491253"/>
    <lineage>
        <taxon>Eukaryota</taxon>
        <taxon>Fungi</taxon>
        <taxon>Dikarya</taxon>
        <taxon>Ascomycota</taxon>
        <taxon>Pezizomycotina</taxon>
        <taxon>Sordariomycetes</taxon>
        <taxon>Hypocreomycetidae</taxon>
        <taxon>Hypocreales</taxon>
        <taxon>Hypocreaceae</taxon>
        <taxon>Cladobotryum</taxon>
    </lineage>
</organism>
<evidence type="ECO:0000256" key="2">
    <source>
        <dbReference type="ARBA" id="ARBA00008276"/>
    </source>
</evidence>
<accession>A0ABR0T2I3</accession>
<dbReference type="EC" id="6.3.2.17" evidence="3"/>
<evidence type="ECO:0000256" key="12">
    <source>
        <dbReference type="ARBA" id="ARBA00047493"/>
    </source>
</evidence>
<protein>
    <recommendedName>
        <fullName evidence="3">tetrahydrofolate synthase</fullName>
        <ecNumber evidence="3">6.3.2.17</ecNumber>
    </recommendedName>
    <alternativeName>
        <fullName evidence="11">Folylpoly-gamma-glutamate synthetase</fullName>
    </alternativeName>
    <alternativeName>
        <fullName evidence="10">Tetrahydrofolylpolyglutamate synthase</fullName>
    </alternativeName>
</protein>
<dbReference type="Gene3D" id="3.40.1190.10">
    <property type="entry name" value="Mur-like, catalytic domain"/>
    <property type="match status" value="1"/>
</dbReference>
<proteinExistence type="inferred from homology"/>
<sequence>MREWLADLGYEDPSVLDVIHITGTKGKGSTAAFTEAFIRAHSSNARPIKVGLYTSPHLVTERERIKIDSQPISEELFASTFFEMWDTLFKTRTKEEMPAYLQLLALLSIVIFMKEGVDVAIYEVHAGGRKDSTNVFDRPVAVGFTTIGLDHVELLGGSVERIAWHKSGLMKPGKPAFSMAQPEVAVKAILKDEASKLGSPLEFVNINNVLPEHRNVQLFVQRQNASLAIKLANAYLYLSGEALSEADIEEGVRLWNWPGRFQRVNRGTSEWFLDCAHNSLSIPVALSWYFSEVRSTSAPGRRNILVFGHESSRDTYELISMIVTLCAEHKFSFDLVILTPYDRYGKIIHSSAIVDEQNYWQSIQPLTNVLGASSLAHAITLTEEHYPQHQRQILITGSTHLVGQALGLMQARDKAGSA</sequence>
<evidence type="ECO:0000313" key="15">
    <source>
        <dbReference type="Proteomes" id="UP001338125"/>
    </source>
</evidence>
<dbReference type="Gene3D" id="3.90.190.20">
    <property type="entry name" value="Mur ligase, C-terminal domain"/>
    <property type="match status" value="1"/>
</dbReference>
<evidence type="ECO:0000256" key="9">
    <source>
        <dbReference type="ARBA" id="ARBA00022842"/>
    </source>
</evidence>
<keyword evidence="6" id="KW-0479">Metal-binding</keyword>
<evidence type="ECO:0000256" key="10">
    <source>
        <dbReference type="ARBA" id="ARBA00030592"/>
    </source>
</evidence>
<keyword evidence="9" id="KW-0460">Magnesium</keyword>
<dbReference type="SUPFAM" id="SSF53244">
    <property type="entry name" value="MurD-like peptide ligases, peptide-binding domain"/>
    <property type="match status" value="1"/>
</dbReference>
<comment type="pathway">
    <text evidence="1">Cofactor biosynthesis; tetrahydrofolylpolyglutamate biosynthesis.</text>
</comment>
<dbReference type="SUPFAM" id="SSF53623">
    <property type="entry name" value="MurD-like peptide ligases, catalytic domain"/>
    <property type="match status" value="1"/>
</dbReference>
<dbReference type="InterPro" id="IPR001645">
    <property type="entry name" value="Folylpolyglutamate_synth"/>
</dbReference>